<gene>
    <name evidence="1" type="ORF">CPT_Shady_066</name>
</gene>
<proteinExistence type="predicted"/>
<organism evidence="1 2">
    <name type="scientific">Streptomyces phage Shady</name>
    <dbReference type="NCBI Taxonomy" id="2767585"/>
    <lineage>
        <taxon>Viruses</taxon>
        <taxon>Duplodnaviria</taxon>
        <taxon>Heunggongvirae</taxon>
        <taxon>Uroviricota</taxon>
        <taxon>Caudoviricetes</taxon>
        <taxon>Colingsworthviridae</taxon>
        <taxon>Shadyvirus</taxon>
        <taxon>Shadyvirus shady</taxon>
    </lineage>
</organism>
<evidence type="ECO:0000313" key="1">
    <source>
        <dbReference type="EMBL" id="QPB09827.1"/>
    </source>
</evidence>
<dbReference type="Proteomes" id="UP000663311">
    <property type="component" value="Segment"/>
</dbReference>
<name>A0A873WEB0_9CAUD</name>
<reference evidence="1" key="1">
    <citation type="submission" date="2020-07" db="EMBL/GenBank/DDBJ databases">
        <title>Complete genome sequence of Streptomyces phage Shady.</title>
        <authorList>
            <person name="Ortega C.A."/>
            <person name="Hernandez I."/>
            <person name="Guadalupe Vizoso-Pinto M."/>
            <person name="Clark J.D."/>
            <person name="Liu M."/>
            <person name="Burrowes B.H."/>
        </authorList>
    </citation>
    <scope>NUCLEOTIDE SEQUENCE</scope>
</reference>
<evidence type="ECO:0000313" key="2">
    <source>
        <dbReference type="Proteomes" id="UP000663311"/>
    </source>
</evidence>
<accession>A0A873WEB0</accession>
<protein>
    <submittedName>
        <fullName evidence="1">Uncharacterized protein</fullName>
    </submittedName>
</protein>
<sequence>MSNPVTKPQEIVSTYLTEIRATPAPGCVPCSRLADEWDRDHDRDVLLEINNHPHDTPKLSRVEQWISAEGVSLGD</sequence>
<keyword evidence="2" id="KW-1185">Reference proteome</keyword>
<dbReference type="EMBL" id="MT701596">
    <property type="protein sequence ID" value="QPB09827.1"/>
    <property type="molecule type" value="Genomic_DNA"/>
</dbReference>